<dbReference type="Proteomes" id="UP000828390">
    <property type="component" value="Unassembled WGS sequence"/>
</dbReference>
<keyword evidence="2" id="KW-1185">Reference proteome</keyword>
<proteinExistence type="predicted"/>
<evidence type="ECO:0000313" key="1">
    <source>
        <dbReference type="EMBL" id="KAH3708887.1"/>
    </source>
</evidence>
<sequence>MVIVRRWIVISLHRRKRDGSSGDGSVEDWRADRGQRYNPGFRGVGPIKIMEVSQDGDTQYAQRAGETVLGFGSTAFGLVGHTSGRAREERKKCLFSIVSTPFAV</sequence>
<evidence type="ECO:0000313" key="2">
    <source>
        <dbReference type="Proteomes" id="UP000828390"/>
    </source>
</evidence>
<accession>A0A9D4BU80</accession>
<dbReference type="AlphaFoldDB" id="A0A9D4BU80"/>
<gene>
    <name evidence="1" type="ORF">DPMN_068346</name>
</gene>
<name>A0A9D4BU80_DREPO</name>
<dbReference type="EMBL" id="JAIWYP010000014">
    <property type="protein sequence ID" value="KAH3708887.1"/>
    <property type="molecule type" value="Genomic_DNA"/>
</dbReference>
<protein>
    <submittedName>
        <fullName evidence="1">Uncharacterized protein</fullName>
    </submittedName>
</protein>
<reference evidence="1" key="2">
    <citation type="submission" date="2020-11" db="EMBL/GenBank/DDBJ databases">
        <authorList>
            <person name="McCartney M.A."/>
            <person name="Auch B."/>
            <person name="Kono T."/>
            <person name="Mallez S."/>
            <person name="Becker A."/>
            <person name="Gohl D.M."/>
            <person name="Silverstein K.A.T."/>
            <person name="Koren S."/>
            <person name="Bechman K.B."/>
            <person name="Herman A."/>
            <person name="Abrahante J.E."/>
            <person name="Garbe J."/>
        </authorList>
    </citation>
    <scope>NUCLEOTIDE SEQUENCE</scope>
    <source>
        <strain evidence="1">Duluth1</strain>
        <tissue evidence="1">Whole animal</tissue>
    </source>
</reference>
<organism evidence="1 2">
    <name type="scientific">Dreissena polymorpha</name>
    <name type="common">Zebra mussel</name>
    <name type="synonym">Mytilus polymorpha</name>
    <dbReference type="NCBI Taxonomy" id="45954"/>
    <lineage>
        <taxon>Eukaryota</taxon>
        <taxon>Metazoa</taxon>
        <taxon>Spiralia</taxon>
        <taxon>Lophotrochozoa</taxon>
        <taxon>Mollusca</taxon>
        <taxon>Bivalvia</taxon>
        <taxon>Autobranchia</taxon>
        <taxon>Heteroconchia</taxon>
        <taxon>Euheterodonta</taxon>
        <taxon>Imparidentia</taxon>
        <taxon>Neoheterodontei</taxon>
        <taxon>Myida</taxon>
        <taxon>Dreissenoidea</taxon>
        <taxon>Dreissenidae</taxon>
        <taxon>Dreissena</taxon>
    </lineage>
</organism>
<comment type="caution">
    <text evidence="1">The sequence shown here is derived from an EMBL/GenBank/DDBJ whole genome shotgun (WGS) entry which is preliminary data.</text>
</comment>
<reference evidence="1" key="1">
    <citation type="journal article" date="2019" name="bioRxiv">
        <title>The Genome of the Zebra Mussel, Dreissena polymorpha: A Resource for Invasive Species Research.</title>
        <authorList>
            <person name="McCartney M.A."/>
            <person name="Auch B."/>
            <person name="Kono T."/>
            <person name="Mallez S."/>
            <person name="Zhang Y."/>
            <person name="Obille A."/>
            <person name="Becker A."/>
            <person name="Abrahante J.E."/>
            <person name="Garbe J."/>
            <person name="Badalamenti J.P."/>
            <person name="Herman A."/>
            <person name="Mangelson H."/>
            <person name="Liachko I."/>
            <person name="Sullivan S."/>
            <person name="Sone E.D."/>
            <person name="Koren S."/>
            <person name="Silverstein K.A.T."/>
            <person name="Beckman K.B."/>
            <person name="Gohl D.M."/>
        </authorList>
    </citation>
    <scope>NUCLEOTIDE SEQUENCE</scope>
    <source>
        <strain evidence="1">Duluth1</strain>
        <tissue evidence="1">Whole animal</tissue>
    </source>
</reference>